<keyword evidence="3" id="KW-1185">Reference proteome</keyword>
<dbReference type="InterPro" id="IPR003010">
    <property type="entry name" value="C-N_Hydrolase"/>
</dbReference>
<dbReference type="PROSITE" id="PS50263">
    <property type="entry name" value="CN_HYDROLASE"/>
    <property type="match status" value="1"/>
</dbReference>
<sequence length="321" mass="36611">MKVAIAQMTSKASPEHNFFVCEKMAKQAAKNGAEMVFWPESTDIIFDEDYPKEEERADYEGSRLKKFVDQMSGLAKETKLYLSFGAHLPSEEEPKKWYMSYLTMNPEGTLIHSYNKIHPCVIKRPDLDVTETDACTSGSPGNDNIKLIDVTSTNKKTGEKETFKLGFAICYDLRYPKFWLELRDRQADAVIVPACWFFPTRAHWETLLTARAIDNQYFVVCPAQIGVHNEERPPSFGFSMVLDPVGEKQVALGKVVEGKGKMDLSAQKEFKDHIDEFPEIGEGTALGYAEIELKRVGEVRKELPIRDYENEAYGDKHEERK</sequence>
<evidence type="ECO:0000313" key="2">
    <source>
        <dbReference type="EMBL" id="KAG7544316.1"/>
    </source>
</evidence>
<organism evidence="2 3">
    <name type="scientific">Filobasidium floriforme</name>
    <dbReference type="NCBI Taxonomy" id="5210"/>
    <lineage>
        <taxon>Eukaryota</taxon>
        <taxon>Fungi</taxon>
        <taxon>Dikarya</taxon>
        <taxon>Basidiomycota</taxon>
        <taxon>Agaricomycotina</taxon>
        <taxon>Tremellomycetes</taxon>
        <taxon>Filobasidiales</taxon>
        <taxon>Filobasidiaceae</taxon>
        <taxon>Filobasidium</taxon>
    </lineage>
</organism>
<dbReference type="SUPFAM" id="SSF56317">
    <property type="entry name" value="Carbon-nitrogen hydrolase"/>
    <property type="match status" value="1"/>
</dbReference>
<dbReference type="Pfam" id="PF00795">
    <property type="entry name" value="CN_hydrolase"/>
    <property type="match status" value="1"/>
</dbReference>
<dbReference type="PANTHER" id="PTHR23088:SF27">
    <property type="entry name" value="DEAMINATED GLUTATHIONE AMIDASE"/>
    <property type="match status" value="1"/>
</dbReference>
<comment type="caution">
    <text evidence="2">The sequence shown here is derived from an EMBL/GenBank/DDBJ whole genome shotgun (WGS) entry which is preliminary data.</text>
</comment>
<protein>
    <recommendedName>
        <fullName evidence="1">CN hydrolase domain-containing protein</fullName>
    </recommendedName>
</protein>
<proteinExistence type="predicted"/>
<accession>A0A8K0JLE1</accession>
<name>A0A8K0JLE1_9TREE</name>
<dbReference type="Proteomes" id="UP000812966">
    <property type="component" value="Unassembled WGS sequence"/>
</dbReference>
<evidence type="ECO:0000313" key="3">
    <source>
        <dbReference type="Proteomes" id="UP000812966"/>
    </source>
</evidence>
<dbReference type="InterPro" id="IPR036526">
    <property type="entry name" value="C-N_Hydrolase_sf"/>
</dbReference>
<dbReference type="Gene3D" id="3.60.110.10">
    <property type="entry name" value="Carbon-nitrogen hydrolase"/>
    <property type="match status" value="1"/>
</dbReference>
<dbReference type="EMBL" id="JABELV010000059">
    <property type="protein sequence ID" value="KAG7544316.1"/>
    <property type="molecule type" value="Genomic_DNA"/>
</dbReference>
<dbReference type="AlphaFoldDB" id="A0A8K0JLE1"/>
<dbReference type="OrthoDB" id="10250282at2759"/>
<feature type="domain" description="CN hydrolase" evidence="1">
    <location>
        <begin position="1"/>
        <end position="293"/>
    </location>
</feature>
<evidence type="ECO:0000259" key="1">
    <source>
        <dbReference type="PROSITE" id="PS50263"/>
    </source>
</evidence>
<gene>
    <name evidence="2" type="ORF">FFLO_03277</name>
</gene>
<reference evidence="2" key="1">
    <citation type="submission" date="2020-04" db="EMBL/GenBank/DDBJ databases">
        <title>Analysis of mating type loci in Filobasidium floriforme.</title>
        <authorList>
            <person name="Nowrousian M."/>
        </authorList>
    </citation>
    <scope>NUCLEOTIDE SEQUENCE</scope>
    <source>
        <strain evidence="2">CBS 6242</strain>
    </source>
</reference>
<dbReference type="PANTHER" id="PTHR23088">
    <property type="entry name" value="NITRILASE-RELATED"/>
    <property type="match status" value="1"/>
</dbReference>